<dbReference type="EMBL" id="UFWD01000001">
    <property type="protein sequence ID" value="SUY25145.1"/>
    <property type="molecule type" value="Genomic_DNA"/>
</dbReference>
<evidence type="ECO:0000313" key="1">
    <source>
        <dbReference type="EMBL" id="SUY25145.1"/>
    </source>
</evidence>
<accession>A0A381ICK7</accession>
<name>A0A381ICK7_CLODI</name>
<reference evidence="1" key="1">
    <citation type="submission" date="2018-06" db="EMBL/GenBank/DDBJ databases">
        <authorList>
            <consortium name="Pathogen Informatics"/>
            <person name="Doyle S."/>
        </authorList>
    </citation>
    <scope>NUCLEOTIDE SEQUENCE</scope>
    <source>
        <strain evidence="1">NCTC13307</strain>
    </source>
</reference>
<proteinExistence type="predicted"/>
<organism evidence="1">
    <name type="scientific">Clostridioides difficile</name>
    <name type="common">Peptoclostridium difficile</name>
    <dbReference type="NCBI Taxonomy" id="1496"/>
    <lineage>
        <taxon>Bacteria</taxon>
        <taxon>Bacillati</taxon>
        <taxon>Bacillota</taxon>
        <taxon>Clostridia</taxon>
        <taxon>Peptostreptococcales</taxon>
        <taxon>Peptostreptococcaceae</taxon>
        <taxon>Clostridioides</taxon>
    </lineage>
</organism>
<dbReference type="AlphaFoldDB" id="A0A381ICK7"/>
<gene>
    <name evidence="1" type="ORF">NCTC13307_02653</name>
</gene>
<sequence>MKSQIVKIATNGREYTSVLSIISIEIGELIFSKILLKTNKASVGTKKHKIINKRALSVPNYK</sequence>
<protein>
    <submittedName>
        <fullName evidence="1">Uncharacterized protein</fullName>
    </submittedName>
</protein>